<protein>
    <recommendedName>
        <fullName evidence="4">Multidrug transporter</fullName>
    </recommendedName>
</protein>
<evidence type="ECO:0000313" key="2">
    <source>
        <dbReference type="EMBL" id="BBO75529.1"/>
    </source>
</evidence>
<organism evidence="2 3">
    <name type="scientific">Desulfosarcina widdelii</name>
    <dbReference type="NCBI Taxonomy" id="947919"/>
    <lineage>
        <taxon>Bacteria</taxon>
        <taxon>Pseudomonadati</taxon>
        <taxon>Thermodesulfobacteriota</taxon>
        <taxon>Desulfobacteria</taxon>
        <taxon>Desulfobacterales</taxon>
        <taxon>Desulfosarcinaceae</taxon>
        <taxon>Desulfosarcina</taxon>
    </lineage>
</organism>
<feature type="transmembrane region" description="Helical" evidence="1">
    <location>
        <begin position="48"/>
        <end position="69"/>
    </location>
</feature>
<dbReference type="EMBL" id="AP021875">
    <property type="protein sequence ID" value="BBO75529.1"/>
    <property type="molecule type" value="Genomic_DNA"/>
</dbReference>
<proteinExistence type="predicted"/>
<dbReference type="AlphaFoldDB" id="A0A5K7Z5N3"/>
<dbReference type="RefSeq" id="WP_155304441.1">
    <property type="nucleotide sequence ID" value="NZ_AP021875.1"/>
</dbReference>
<gene>
    <name evidence="2" type="ORF">DSCW_29460</name>
</gene>
<dbReference type="OrthoDB" id="332175at2"/>
<sequence length="99" mass="10450">MNGILKHVIVLLTVMALVTVPCMACFAGELEQDDDLIAGKMASDALVVRPLGLCATVIGGAVFVISLPFSALGGNTKPAYDYLVADPFKFTFSRPLGDF</sequence>
<dbReference type="KEGG" id="dwd:DSCW_29460"/>
<keyword evidence="1" id="KW-1133">Transmembrane helix</keyword>
<accession>A0A5K7Z5N3</accession>
<name>A0A5K7Z5N3_9BACT</name>
<reference evidence="2 3" key="1">
    <citation type="submission" date="2019-11" db="EMBL/GenBank/DDBJ databases">
        <title>Comparative genomics of hydrocarbon-degrading Desulfosarcina strains.</title>
        <authorList>
            <person name="Watanabe M."/>
            <person name="Kojima H."/>
            <person name="Fukui M."/>
        </authorList>
    </citation>
    <scope>NUCLEOTIDE SEQUENCE [LARGE SCALE GENOMIC DNA]</scope>
    <source>
        <strain evidence="2 3">PP31</strain>
    </source>
</reference>
<evidence type="ECO:0008006" key="4">
    <source>
        <dbReference type="Google" id="ProtNLM"/>
    </source>
</evidence>
<evidence type="ECO:0000256" key="1">
    <source>
        <dbReference type="SAM" id="Phobius"/>
    </source>
</evidence>
<keyword evidence="3" id="KW-1185">Reference proteome</keyword>
<evidence type="ECO:0000313" key="3">
    <source>
        <dbReference type="Proteomes" id="UP000427769"/>
    </source>
</evidence>
<keyword evidence="1" id="KW-0472">Membrane</keyword>
<keyword evidence="1" id="KW-0812">Transmembrane</keyword>
<dbReference type="Proteomes" id="UP000427769">
    <property type="component" value="Chromosome"/>
</dbReference>